<dbReference type="SUPFAM" id="SSF46548">
    <property type="entry name" value="alpha-helical ferredoxin"/>
    <property type="match status" value="1"/>
</dbReference>
<keyword evidence="1" id="KW-0479">Metal-binding</keyword>
<dbReference type="AlphaFoldDB" id="A0A5J4QRR6"/>
<dbReference type="Pfam" id="PF13484">
    <property type="entry name" value="Fer4_16"/>
    <property type="match status" value="1"/>
</dbReference>
<proteinExistence type="predicted"/>
<dbReference type="InterPro" id="IPR013542">
    <property type="entry name" value="QueG_DUF1730"/>
</dbReference>
<dbReference type="InterPro" id="IPR004453">
    <property type="entry name" value="QueG"/>
</dbReference>
<dbReference type="EMBL" id="SNRY01002741">
    <property type="protein sequence ID" value="KAA6323714.1"/>
    <property type="molecule type" value="Genomic_DNA"/>
</dbReference>
<protein>
    <submittedName>
        <fullName evidence="7">Epoxyqueuosine reductase</fullName>
        <ecNumber evidence="7">1.17.99.6</ecNumber>
    </submittedName>
</protein>
<sequence length="337" mass="38793">MDRGTRLYVWIAMKVENGKLRMETDLIKAEALRLGFSVCGIAPVGNVGEDAQYLGEWLAIGNQADMNYMKNHFEKRCDPRLVVEGARSIVSVALNYYPKHLLEEDQYQLAYYAYGRDYHKVMRRKLDALFFFINKELCPVNGRAFCDTAPVLERYWAWRAGLGRIGKNTQLIIPKAGSYFFLGELFLDMELEYDTPWQRDCCGRCTRCLDACPAKALEQPYRLNARKCISYLTIENRGTIPDVSAAVLGNRIYGCDECQKACPWNHFAVPCDTPELQANPVILQMRKEDWHKLTEKQYDTLFEGSALKRAKYEGLMRNMDCLTHHADFATNTKLLSR</sequence>
<dbReference type="InterPro" id="IPR017896">
    <property type="entry name" value="4Fe4S_Fe-S-bd"/>
</dbReference>
<dbReference type="Gene3D" id="3.30.70.20">
    <property type="match status" value="1"/>
</dbReference>
<evidence type="ECO:0000256" key="4">
    <source>
        <dbReference type="ARBA" id="ARBA00022785"/>
    </source>
</evidence>
<evidence type="ECO:0000313" key="7">
    <source>
        <dbReference type="EMBL" id="KAA6323714.1"/>
    </source>
</evidence>
<dbReference type="PANTHER" id="PTHR30002:SF4">
    <property type="entry name" value="EPOXYQUEUOSINE REDUCTASE"/>
    <property type="match status" value="1"/>
</dbReference>
<evidence type="ECO:0000256" key="2">
    <source>
        <dbReference type="ARBA" id="ARBA00022490"/>
    </source>
</evidence>
<keyword evidence="3" id="KW-0819">tRNA processing</keyword>
<evidence type="ECO:0000256" key="5">
    <source>
        <dbReference type="ARBA" id="ARBA00023002"/>
    </source>
</evidence>
<organism evidence="7">
    <name type="scientific">termite gut metagenome</name>
    <dbReference type="NCBI Taxonomy" id="433724"/>
    <lineage>
        <taxon>unclassified sequences</taxon>
        <taxon>metagenomes</taxon>
        <taxon>organismal metagenomes</taxon>
    </lineage>
</organism>
<keyword evidence="4" id="KW-0671">Queuosine biosynthesis</keyword>
<dbReference type="Pfam" id="PF08331">
    <property type="entry name" value="QueG_DUF1730"/>
    <property type="match status" value="1"/>
</dbReference>
<evidence type="ECO:0000256" key="1">
    <source>
        <dbReference type="ARBA" id="ARBA00022485"/>
    </source>
</evidence>
<dbReference type="GO" id="GO:0008616">
    <property type="term" value="P:tRNA queuosine(34) biosynthetic process"/>
    <property type="evidence" value="ECO:0007669"/>
    <property type="project" value="UniProtKB-KW"/>
</dbReference>
<keyword evidence="1" id="KW-0408">Iron</keyword>
<dbReference type="GO" id="GO:0051539">
    <property type="term" value="F:4 iron, 4 sulfur cluster binding"/>
    <property type="evidence" value="ECO:0007669"/>
    <property type="project" value="UniProtKB-KW"/>
</dbReference>
<gene>
    <name evidence="7" type="ORF">EZS27_026872</name>
</gene>
<keyword evidence="1" id="KW-0411">Iron-sulfur</keyword>
<dbReference type="PANTHER" id="PTHR30002">
    <property type="entry name" value="EPOXYQUEUOSINE REDUCTASE"/>
    <property type="match status" value="1"/>
</dbReference>
<dbReference type="EC" id="1.17.99.6" evidence="7"/>
<name>A0A5J4QRR6_9ZZZZ</name>
<dbReference type="PROSITE" id="PS51379">
    <property type="entry name" value="4FE4S_FER_2"/>
    <property type="match status" value="1"/>
</dbReference>
<keyword evidence="2" id="KW-0963">Cytoplasm</keyword>
<keyword evidence="1" id="KW-0004">4Fe-4S</keyword>
<comment type="caution">
    <text evidence="7">The sequence shown here is derived from an EMBL/GenBank/DDBJ whole genome shotgun (WGS) entry which is preliminary data.</text>
</comment>
<accession>A0A5J4QRR6</accession>
<evidence type="ECO:0000256" key="3">
    <source>
        <dbReference type="ARBA" id="ARBA00022694"/>
    </source>
</evidence>
<evidence type="ECO:0000259" key="6">
    <source>
        <dbReference type="PROSITE" id="PS51379"/>
    </source>
</evidence>
<keyword evidence="5 7" id="KW-0560">Oxidoreductase</keyword>
<dbReference type="NCBIfam" id="TIGR00276">
    <property type="entry name" value="tRNA epoxyqueuosine(34) reductase QueG"/>
    <property type="match status" value="1"/>
</dbReference>
<dbReference type="GO" id="GO:0052693">
    <property type="term" value="F:epoxyqueuosine reductase activity"/>
    <property type="evidence" value="ECO:0007669"/>
    <property type="project" value="UniProtKB-EC"/>
</dbReference>
<feature type="domain" description="4Fe-4S ferredoxin-type" evidence="6">
    <location>
        <begin position="189"/>
        <end position="222"/>
    </location>
</feature>
<reference evidence="7" key="1">
    <citation type="submission" date="2019-03" db="EMBL/GenBank/DDBJ databases">
        <title>Single cell metagenomics reveals metabolic interactions within the superorganism composed of flagellate Streblomastix strix and complex community of Bacteroidetes bacteria on its surface.</title>
        <authorList>
            <person name="Treitli S.C."/>
            <person name="Kolisko M."/>
            <person name="Husnik F."/>
            <person name="Keeling P."/>
            <person name="Hampl V."/>
        </authorList>
    </citation>
    <scope>NUCLEOTIDE SEQUENCE</scope>
    <source>
        <strain evidence="7">STM</strain>
    </source>
</reference>